<keyword evidence="9" id="KW-1185">Reference proteome</keyword>
<evidence type="ECO:0000313" key="8">
    <source>
        <dbReference type="EMBL" id="TKK86626.1"/>
    </source>
</evidence>
<evidence type="ECO:0000256" key="6">
    <source>
        <dbReference type="SAM" id="MobiDB-lite"/>
    </source>
</evidence>
<keyword evidence="3 4" id="KW-0413">Isomerase</keyword>
<gene>
    <name evidence="8" type="ORF">FDA94_21250</name>
</gene>
<protein>
    <recommendedName>
        <fullName evidence="5">Peptidyl-prolyl cis-trans isomerase</fullName>
        <ecNumber evidence="5">5.2.1.8</ecNumber>
    </recommendedName>
</protein>
<dbReference type="SUPFAM" id="SSF54534">
    <property type="entry name" value="FKBP-like"/>
    <property type="match status" value="2"/>
</dbReference>
<reference evidence="8 9" key="1">
    <citation type="submission" date="2019-04" db="EMBL/GenBank/DDBJ databases">
        <title>Herbidospora sp. NEAU-GS14.nov., a novel actinomycete isolated from soil.</title>
        <authorList>
            <person name="Han L."/>
        </authorList>
    </citation>
    <scope>NUCLEOTIDE SEQUENCE [LARGE SCALE GENOMIC DNA]</scope>
    <source>
        <strain evidence="8 9">NEAU-GS14</strain>
    </source>
</reference>
<dbReference type="Pfam" id="PF00254">
    <property type="entry name" value="FKBP_C"/>
    <property type="match status" value="1"/>
</dbReference>
<evidence type="ECO:0000256" key="3">
    <source>
        <dbReference type="ARBA" id="ARBA00023235"/>
    </source>
</evidence>
<feature type="region of interest" description="Disordered" evidence="6">
    <location>
        <begin position="1"/>
        <end position="51"/>
    </location>
</feature>
<dbReference type="InterPro" id="IPR001179">
    <property type="entry name" value="PPIase_FKBP_dom"/>
</dbReference>
<feature type="domain" description="PPIase FKBP-type" evidence="7">
    <location>
        <begin position="220"/>
        <end position="308"/>
    </location>
</feature>
<dbReference type="OrthoDB" id="25996at2"/>
<dbReference type="PANTHER" id="PTHR10516">
    <property type="entry name" value="PEPTIDYL-PROLYL CIS-TRANS ISOMERASE"/>
    <property type="match status" value="1"/>
</dbReference>
<evidence type="ECO:0000256" key="2">
    <source>
        <dbReference type="ARBA" id="ARBA00023110"/>
    </source>
</evidence>
<dbReference type="PANTHER" id="PTHR10516:SF443">
    <property type="entry name" value="FK506-BINDING PROTEIN 59-RELATED"/>
    <property type="match status" value="1"/>
</dbReference>
<organism evidence="8 9">
    <name type="scientific">Herbidospora galbida</name>
    <dbReference type="NCBI Taxonomy" id="2575442"/>
    <lineage>
        <taxon>Bacteria</taxon>
        <taxon>Bacillati</taxon>
        <taxon>Actinomycetota</taxon>
        <taxon>Actinomycetes</taxon>
        <taxon>Streptosporangiales</taxon>
        <taxon>Streptosporangiaceae</taxon>
        <taxon>Herbidospora</taxon>
    </lineage>
</organism>
<evidence type="ECO:0000256" key="1">
    <source>
        <dbReference type="ARBA" id="ARBA00000971"/>
    </source>
</evidence>
<feature type="non-terminal residue" evidence="8">
    <location>
        <position position="1"/>
    </location>
</feature>
<dbReference type="EMBL" id="SZQA01000020">
    <property type="protein sequence ID" value="TKK86626.1"/>
    <property type="molecule type" value="Genomic_DNA"/>
</dbReference>
<dbReference type="AlphaFoldDB" id="A0A4U3MFT3"/>
<evidence type="ECO:0000256" key="4">
    <source>
        <dbReference type="PROSITE-ProRule" id="PRU00277"/>
    </source>
</evidence>
<evidence type="ECO:0000256" key="5">
    <source>
        <dbReference type="RuleBase" id="RU003915"/>
    </source>
</evidence>
<dbReference type="PROSITE" id="PS50059">
    <property type="entry name" value="FKBP_PPIASE"/>
    <property type="match status" value="1"/>
</dbReference>
<dbReference type="Proteomes" id="UP000308705">
    <property type="component" value="Unassembled WGS sequence"/>
</dbReference>
<name>A0A4U3MFT3_9ACTN</name>
<dbReference type="EC" id="5.2.1.8" evidence="5"/>
<dbReference type="GO" id="GO:0003755">
    <property type="term" value="F:peptidyl-prolyl cis-trans isomerase activity"/>
    <property type="evidence" value="ECO:0007669"/>
    <property type="project" value="UniProtKB-UniRule"/>
</dbReference>
<dbReference type="Gene3D" id="3.10.50.40">
    <property type="match status" value="2"/>
</dbReference>
<accession>A0A4U3MFT3</accession>
<sequence>ATSAAPSAAASSGAAAAAPVGPAADPKDIKVSGALGKKPSVTFPKGGPALTSSTRVISEGDGAAAADGDTLVAKVSVWTWDGKENKATGSAYDTGQSEFVPISQQQMPKALYDGLLGSKPGGRVLVVVGKDSIDPAVVEQAKTQGTDFTTSSQVLVIDVVSATAKAAKGKATDPGIEGVKLVNPGDDSAPTLTTTTTAQPPKDLTVKTVIQGDGPKVNENQTVMVHYTGKIWGTDKQFDSSWERKQPTSFALNQVVPGWKQGLTGVNVGSRVLITIPPALGYGEAGQPDAGIKGTDTLVFVVDVLGAL</sequence>
<keyword evidence="2 4" id="KW-0697">Rotamase</keyword>
<evidence type="ECO:0000313" key="9">
    <source>
        <dbReference type="Proteomes" id="UP000308705"/>
    </source>
</evidence>
<comment type="caution">
    <text evidence="8">The sequence shown here is derived from an EMBL/GenBank/DDBJ whole genome shotgun (WGS) entry which is preliminary data.</text>
</comment>
<dbReference type="InterPro" id="IPR050689">
    <property type="entry name" value="FKBP-type_PPIase"/>
</dbReference>
<comment type="catalytic activity">
    <reaction evidence="1 4 5">
        <text>[protein]-peptidylproline (omega=180) = [protein]-peptidylproline (omega=0)</text>
        <dbReference type="Rhea" id="RHEA:16237"/>
        <dbReference type="Rhea" id="RHEA-COMP:10747"/>
        <dbReference type="Rhea" id="RHEA-COMP:10748"/>
        <dbReference type="ChEBI" id="CHEBI:83833"/>
        <dbReference type="ChEBI" id="CHEBI:83834"/>
        <dbReference type="EC" id="5.2.1.8"/>
    </reaction>
</comment>
<dbReference type="InterPro" id="IPR046357">
    <property type="entry name" value="PPIase_dom_sf"/>
</dbReference>
<comment type="similarity">
    <text evidence="5">Belongs to the FKBP-type PPIase family.</text>
</comment>
<feature type="compositionally biased region" description="Low complexity" evidence="6">
    <location>
        <begin position="1"/>
        <end position="24"/>
    </location>
</feature>
<dbReference type="RefSeq" id="WP_137248819.1">
    <property type="nucleotide sequence ID" value="NZ_SZQA01000020.1"/>
</dbReference>
<proteinExistence type="inferred from homology"/>
<evidence type="ECO:0000259" key="7">
    <source>
        <dbReference type="PROSITE" id="PS50059"/>
    </source>
</evidence>